<dbReference type="EMBL" id="JAKNRW010000001">
    <property type="protein sequence ID" value="MCK1788715.1"/>
    <property type="molecule type" value="Genomic_DNA"/>
</dbReference>
<comment type="caution">
    <text evidence="1">The sequence shown here is derived from an EMBL/GenBank/DDBJ whole genome shotgun (WGS) entry which is preliminary data.</text>
</comment>
<sequence>MITIFAILAIAALLYLVLKAKAPNDIYRQFALPASQWKIVSSDLGKGHPRKRLGAFGVGGEPDAIFRNARSAQIAVGEFKNRSYKGYVRRREYYQILLYIGLARETYNSTNVVGLLSFRDECIQVPFDEGVFRALIALRSEVPISLKNKRPIDPRPLHKRVTVAPGNRKIRFPT</sequence>
<dbReference type="RefSeq" id="WP_247285728.1">
    <property type="nucleotide sequence ID" value="NZ_JAKNRW010000001.1"/>
</dbReference>
<evidence type="ECO:0000313" key="2">
    <source>
        <dbReference type="Proteomes" id="UP001299876"/>
    </source>
</evidence>
<gene>
    <name evidence="1" type="ORF">L9059_00610</name>
</gene>
<protein>
    <recommendedName>
        <fullName evidence="3">PD-(D/E)XK endonuclease-like domain-containing protein</fullName>
    </recommendedName>
</protein>
<name>A0ABT0ESK1_9PSED</name>
<accession>A0ABT0ESK1</accession>
<proteinExistence type="predicted"/>
<dbReference type="Proteomes" id="UP001299876">
    <property type="component" value="Unassembled WGS sequence"/>
</dbReference>
<evidence type="ECO:0000313" key="1">
    <source>
        <dbReference type="EMBL" id="MCK1788715.1"/>
    </source>
</evidence>
<evidence type="ECO:0008006" key="3">
    <source>
        <dbReference type="Google" id="ProtNLM"/>
    </source>
</evidence>
<organism evidence="1 2">
    <name type="scientific">Pseudomonas violetae</name>
    <dbReference type="NCBI Taxonomy" id="2915813"/>
    <lineage>
        <taxon>Bacteria</taxon>
        <taxon>Pseudomonadati</taxon>
        <taxon>Pseudomonadota</taxon>
        <taxon>Gammaproteobacteria</taxon>
        <taxon>Pseudomonadales</taxon>
        <taxon>Pseudomonadaceae</taxon>
        <taxon>Pseudomonas</taxon>
    </lineage>
</organism>
<keyword evidence="2" id="KW-1185">Reference proteome</keyword>
<reference evidence="1 2" key="1">
    <citation type="submission" date="2022-02" db="EMBL/GenBank/DDBJ databases">
        <title>Comparative genomics of the first Antarctic Pseudomonas spp. capable of biotransforming 2,4,6-Trinitrotoluene.</title>
        <authorList>
            <person name="Cabrera M.A."/>
            <person name="Marquez S.L."/>
            <person name="Perez-Donoso J.M."/>
        </authorList>
    </citation>
    <scope>NUCLEOTIDE SEQUENCE [LARGE SCALE GENOMIC DNA]</scope>
    <source>
        <strain evidence="1 2">TNT19</strain>
    </source>
</reference>